<name>A0AAX2GZ28_9FLAO</name>
<dbReference type="Proteomes" id="UP000065822">
    <property type="component" value="Chromosome"/>
</dbReference>
<gene>
    <name evidence="1" type="ORF">AXF12_06920</name>
    <name evidence="2" type="ORF">SAMEA44541418_00319</name>
</gene>
<dbReference type="RefSeq" id="WP_066429547.1">
    <property type="nucleotide sequence ID" value="NZ_CP014227.1"/>
</dbReference>
<organism evidence="2 4">
    <name type="scientific">Capnocytophaga haemolytica</name>
    <dbReference type="NCBI Taxonomy" id="45243"/>
    <lineage>
        <taxon>Bacteria</taxon>
        <taxon>Pseudomonadati</taxon>
        <taxon>Bacteroidota</taxon>
        <taxon>Flavobacteriia</taxon>
        <taxon>Flavobacteriales</taxon>
        <taxon>Flavobacteriaceae</taxon>
        <taxon>Capnocytophaga</taxon>
    </lineage>
</organism>
<protein>
    <submittedName>
        <fullName evidence="2">Regulatory protein, FmdB family</fullName>
    </submittedName>
</protein>
<dbReference type="KEGG" id="chg:AXF12_06920"/>
<accession>A0AAX2GZ28</accession>
<dbReference type="Proteomes" id="UP000215539">
    <property type="component" value="Chromosome 1"/>
</dbReference>
<proteinExistence type="predicted"/>
<reference evidence="2 4" key="2">
    <citation type="submission" date="2017-06" db="EMBL/GenBank/DDBJ databases">
        <authorList>
            <consortium name="Pathogen Informatics"/>
        </authorList>
    </citation>
    <scope>NUCLEOTIDE SEQUENCE [LARGE SCALE GENOMIC DNA]</scope>
    <source>
        <strain evidence="2 4">NCTC12947</strain>
    </source>
</reference>
<evidence type="ECO:0000313" key="1">
    <source>
        <dbReference type="EMBL" id="AMD85265.1"/>
    </source>
</evidence>
<dbReference type="AlphaFoldDB" id="A0AAX2GZ28"/>
<dbReference type="EMBL" id="CP014227">
    <property type="protein sequence ID" value="AMD85265.1"/>
    <property type="molecule type" value="Genomic_DNA"/>
</dbReference>
<reference evidence="1 3" key="1">
    <citation type="submission" date="2016-02" db="EMBL/GenBank/DDBJ databases">
        <authorList>
            <person name="Holder M.E."/>
            <person name="Ajami N.J."/>
            <person name="Petrosino J.F."/>
        </authorList>
    </citation>
    <scope>NUCLEOTIDE SEQUENCE [LARGE SCALE GENOMIC DNA]</scope>
    <source>
        <strain evidence="1 3">CCUG 32990</strain>
    </source>
</reference>
<evidence type="ECO:0000313" key="2">
    <source>
        <dbReference type="EMBL" id="SNV03783.1"/>
    </source>
</evidence>
<evidence type="ECO:0000313" key="4">
    <source>
        <dbReference type="Proteomes" id="UP000215539"/>
    </source>
</evidence>
<evidence type="ECO:0000313" key="3">
    <source>
        <dbReference type="Proteomes" id="UP000065822"/>
    </source>
</evidence>
<dbReference type="EMBL" id="LT906449">
    <property type="protein sequence ID" value="SNV03783.1"/>
    <property type="molecule type" value="Genomic_DNA"/>
</dbReference>
<sequence length="198" mass="23818">MKKRYKEHRIKWDEGIAVICPECGEKAQALLSWHSLNNKQKEPLAFLCPHCGLRKTYKELQLHKAYIKFNCPECGNQIEAKRPYSRRTDEKIRVECNYCHHTFTMKPRIEDKQWKFTYRNDGLKRDEDTGLPYYYQERVRGNLFWAYNRSHIALMQDYLSSDLRERVGMSTVARLPTFIKIKKNKELILKILDKWLKN</sequence>
<keyword evidence="3" id="KW-1185">Reference proteome</keyword>